<keyword evidence="1" id="KW-0805">Transcription regulation</keyword>
<dbReference type="InterPro" id="IPR053142">
    <property type="entry name" value="PchR_regulatory_protein"/>
</dbReference>
<dbReference type="PANTHER" id="PTHR47893">
    <property type="entry name" value="REGULATORY PROTEIN PCHR"/>
    <property type="match status" value="1"/>
</dbReference>
<dbReference type="GO" id="GO:0003700">
    <property type="term" value="F:DNA-binding transcription factor activity"/>
    <property type="evidence" value="ECO:0007669"/>
    <property type="project" value="InterPro"/>
</dbReference>
<dbReference type="InterPro" id="IPR018060">
    <property type="entry name" value="HTH_AraC"/>
</dbReference>
<comment type="caution">
    <text evidence="4">The sequence shown here is derived from an EMBL/GenBank/DDBJ whole genome shotgun (WGS) entry which is preliminary data.</text>
</comment>
<dbReference type="InterPro" id="IPR009057">
    <property type="entry name" value="Homeodomain-like_sf"/>
</dbReference>
<dbReference type="SUPFAM" id="SSF46689">
    <property type="entry name" value="Homeodomain-like"/>
    <property type="match status" value="2"/>
</dbReference>
<feature type="domain" description="HTH araC/xylS-type" evidence="3">
    <location>
        <begin position="228"/>
        <end position="326"/>
    </location>
</feature>
<dbReference type="SMART" id="SM00342">
    <property type="entry name" value="HTH_ARAC"/>
    <property type="match status" value="1"/>
</dbReference>
<evidence type="ECO:0000313" key="4">
    <source>
        <dbReference type="EMBL" id="HIV29266.1"/>
    </source>
</evidence>
<reference evidence="4" key="2">
    <citation type="journal article" date="2021" name="PeerJ">
        <title>Extensive microbial diversity within the chicken gut microbiome revealed by metagenomics and culture.</title>
        <authorList>
            <person name="Gilroy R."/>
            <person name="Ravi A."/>
            <person name="Getino M."/>
            <person name="Pursley I."/>
            <person name="Horton D.L."/>
            <person name="Alikhan N.F."/>
            <person name="Baker D."/>
            <person name="Gharbi K."/>
            <person name="Hall N."/>
            <person name="Watson M."/>
            <person name="Adriaenssens E.M."/>
            <person name="Foster-Nyarko E."/>
            <person name="Jarju S."/>
            <person name="Secka A."/>
            <person name="Antonio M."/>
            <person name="Oren A."/>
            <person name="Chaudhuri R.R."/>
            <person name="La Ragione R."/>
            <person name="Hildebrand F."/>
            <person name="Pallen M.J."/>
        </authorList>
    </citation>
    <scope>NUCLEOTIDE SEQUENCE</scope>
    <source>
        <strain evidence="4">CHK183-6373</strain>
    </source>
</reference>
<dbReference type="GO" id="GO:0043565">
    <property type="term" value="F:sequence-specific DNA binding"/>
    <property type="evidence" value="ECO:0007669"/>
    <property type="project" value="InterPro"/>
</dbReference>
<gene>
    <name evidence="4" type="ORF">IAA64_15005</name>
</gene>
<dbReference type="PANTHER" id="PTHR47893:SF1">
    <property type="entry name" value="REGULATORY PROTEIN PCHR"/>
    <property type="match status" value="1"/>
</dbReference>
<dbReference type="PROSITE" id="PS01124">
    <property type="entry name" value="HTH_ARAC_FAMILY_2"/>
    <property type="match status" value="1"/>
</dbReference>
<accession>A0A9D1P9X1</accession>
<dbReference type="EMBL" id="DVOT01000265">
    <property type="protein sequence ID" value="HIV29266.1"/>
    <property type="molecule type" value="Genomic_DNA"/>
</dbReference>
<organism evidence="4 5">
    <name type="scientific">Candidatus Ornithocaccomicrobium faecavium</name>
    <dbReference type="NCBI Taxonomy" id="2840890"/>
    <lineage>
        <taxon>Bacteria</taxon>
        <taxon>Bacillati</taxon>
        <taxon>Bacillota</taxon>
        <taxon>Clostridia</taxon>
        <taxon>Candidatus Ornithocaccomicrobium</taxon>
    </lineage>
</organism>
<evidence type="ECO:0000256" key="2">
    <source>
        <dbReference type="ARBA" id="ARBA00023163"/>
    </source>
</evidence>
<protein>
    <submittedName>
        <fullName evidence="4">Helix-turn-helix transcriptional regulator</fullName>
    </submittedName>
</protein>
<dbReference type="Proteomes" id="UP000886884">
    <property type="component" value="Unassembled WGS sequence"/>
</dbReference>
<evidence type="ECO:0000313" key="5">
    <source>
        <dbReference type="Proteomes" id="UP000886884"/>
    </source>
</evidence>
<reference evidence="4" key="1">
    <citation type="submission" date="2020-10" db="EMBL/GenBank/DDBJ databases">
        <authorList>
            <person name="Gilroy R."/>
        </authorList>
    </citation>
    <scope>NUCLEOTIDE SEQUENCE</scope>
    <source>
        <strain evidence="4">CHK183-6373</strain>
    </source>
</reference>
<dbReference type="Pfam" id="PF12833">
    <property type="entry name" value="HTH_18"/>
    <property type="match status" value="1"/>
</dbReference>
<evidence type="ECO:0000256" key="1">
    <source>
        <dbReference type="ARBA" id="ARBA00023015"/>
    </source>
</evidence>
<evidence type="ECO:0000259" key="3">
    <source>
        <dbReference type="PROSITE" id="PS01124"/>
    </source>
</evidence>
<sequence length="330" mass="37026">MKSDECSRIEALLHNVPDGEIAVAYHSATRDFVLQTEQFFPQGAGKGQIDAYAVFPGVDAAYHVFSAPKVAFRHAPAPGVLELFHCHSGRVGWNMRGGMAIYLGAEDMTMHSATCCADSAMMFPLSYVEGLSISIDPQRLAANLPEALQEANFQPQKLFAAFCQEKPVALPACPPLEGLFAPLYAARPALRKPYLQLKIQELLLYLMELKPEQLATSRYSSQQAEWIKEIHQQLTEHLDQRFTIEALAKQYLINASTLKEVFKAVYGLPIATYMKEYRMRRAMKLLRETDASIADIAAQVGYETQGKFAQAFKDVVHALPTEYRKQYVQR</sequence>
<dbReference type="Gene3D" id="1.10.10.60">
    <property type="entry name" value="Homeodomain-like"/>
    <property type="match status" value="1"/>
</dbReference>
<proteinExistence type="predicted"/>
<name>A0A9D1P9X1_9FIRM</name>
<dbReference type="AlphaFoldDB" id="A0A9D1P9X1"/>
<keyword evidence="2" id="KW-0804">Transcription</keyword>